<dbReference type="InterPro" id="IPR009195">
    <property type="entry name" value="Uncharacterised_YjbK"/>
</dbReference>
<dbReference type="PIRSF" id="PIRSF012526">
    <property type="entry name" value="CYTH_UCP012526"/>
    <property type="match status" value="1"/>
</dbReference>
<dbReference type="CDD" id="cd07762">
    <property type="entry name" value="CYTH-like_Pase_1"/>
    <property type="match status" value="1"/>
</dbReference>
<dbReference type="RefSeq" id="WP_243366599.1">
    <property type="nucleotide sequence ID" value="NZ_CP094348.1"/>
</dbReference>
<feature type="domain" description="CYTH" evidence="1">
    <location>
        <begin position="2"/>
        <end position="188"/>
    </location>
</feature>
<evidence type="ECO:0000259" key="1">
    <source>
        <dbReference type="PROSITE" id="PS51707"/>
    </source>
</evidence>
<dbReference type="SUPFAM" id="SSF55154">
    <property type="entry name" value="CYTH-like phosphatases"/>
    <property type="match status" value="1"/>
</dbReference>
<dbReference type="InterPro" id="IPR023577">
    <property type="entry name" value="CYTH_domain"/>
</dbReference>
<dbReference type="Gene3D" id="2.40.320.10">
    <property type="entry name" value="Hypothetical Protein Pfu-838710-001"/>
    <property type="match status" value="1"/>
</dbReference>
<accession>A0ABY3ZW80</accession>
<dbReference type="EMBL" id="CP094348">
    <property type="protein sequence ID" value="UOB21168.1"/>
    <property type="molecule type" value="Genomic_DNA"/>
</dbReference>
<evidence type="ECO:0000313" key="3">
    <source>
        <dbReference type="Proteomes" id="UP000830343"/>
    </source>
</evidence>
<organism evidence="2 3">
    <name type="scientific">Macrococcus armenti</name>
    <dbReference type="NCBI Taxonomy" id="2875764"/>
    <lineage>
        <taxon>Bacteria</taxon>
        <taxon>Bacillati</taxon>
        <taxon>Bacillota</taxon>
        <taxon>Bacilli</taxon>
        <taxon>Bacillales</taxon>
        <taxon>Staphylococcaceae</taxon>
        <taxon>Macrococcus</taxon>
    </lineage>
</organism>
<sequence length="193" mass="22739">MNLEIEFKNMLTYEQYAALKKEYFNNDMPFTQTNFYMDTNDFSLKRNRVALRVRDTGIKKEMTLKVPQTVGNMEYNVPLDDFDFTQETYAISELPEPIQQQLVQLNIHAPVKVFGALSTDRLETRYASGLLVLDKSHYLDTEDYELEYEVDDYDKGKVIFDDLLKAHKIKPSDTLTKVGRFYRHLTYLQAKNF</sequence>
<dbReference type="Proteomes" id="UP000830343">
    <property type="component" value="Chromosome"/>
</dbReference>
<name>A0ABY3ZW80_9STAP</name>
<protein>
    <submittedName>
        <fullName evidence="2">CYTH domain-containing protein</fullName>
    </submittedName>
</protein>
<reference evidence="2" key="1">
    <citation type="submission" date="2022-03" db="EMBL/GenBank/DDBJ databases">
        <authorList>
            <person name="Vrbovska V."/>
            <person name="Kovarovic V."/>
            <person name="Botka T."/>
            <person name="Pantucek R."/>
        </authorList>
    </citation>
    <scope>NUCLEOTIDE SEQUENCE</scope>
    <source>
        <strain evidence="2">CCM 2609</strain>
    </source>
</reference>
<dbReference type="PROSITE" id="PS51707">
    <property type="entry name" value="CYTH"/>
    <property type="match status" value="1"/>
</dbReference>
<dbReference type="SMART" id="SM01118">
    <property type="entry name" value="CYTH"/>
    <property type="match status" value="1"/>
</dbReference>
<proteinExistence type="predicted"/>
<gene>
    <name evidence="2" type="ORF">MRZ06_03560</name>
</gene>
<dbReference type="InterPro" id="IPR033469">
    <property type="entry name" value="CYTH-like_dom_sf"/>
</dbReference>
<reference evidence="2" key="2">
    <citation type="submission" date="2022-04" db="EMBL/GenBank/DDBJ databases">
        <title>Antimicrobial genetic elements in methicillin-resistant Macrococcus armenti.</title>
        <authorList>
            <person name="Keller J.E."/>
            <person name="Schwendener S."/>
            <person name="Pantucek R."/>
            <person name="Perreten V."/>
        </authorList>
    </citation>
    <scope>NUCLEOTIDE SEQUENCE</scope>
    <source>
        <strain evidence="2">CCM 2609</strain>
    </source>
</reference>
<keyword evidence="3" id="KW-1185">Reference proteome</keyword>
<evidence type="ECO:0000313" key="2">
    <source>
        <dbReference type="EMBL" id="UOB21168.1"/>
    </source>
</evidence>
<dbReference type="Pfam" id="PF01928">
    <property type="entry name" value="CYTH"/>
    <property type="match status" value="1"/>
</dbReference>